<evidence type="ECO:0000259" key="1">
    <source>
        <dbReference type="Pfam" id="PF13679"/>
    </source>
</evidence>
<comment type="caution">
    <text evidence="2">The sequence shown here is derived from an EMBL/GenBank/DDBJ whole genome shotgun (WGS) entry which is preliminary data.</text>
</comment>
<name>A0A7Y0PKM9_9BACI</name>
<reference evidence="2 3" key="1">
    <citation type="submission" date="2020-04" db="EMBL/GenBank/DDBJ databases">
        <title>Bacillus sp. UniB3 isolated from commercial digestive syrup.</title>
        <authorList>
            <person name="Thorat V."/>
            <person name="Kirdat K."/>
            <person name="Tiwarekar B."/>
            <person name="Yadav A."/>
        </authorList>
    </citation>
    <scope>NUCLEOTIDE SEQUENCE [LARGE SCALE GENOMIC DNA]</scope>
    <source>
        <strain evidence="2 3">UniB3</strain>
    </source>
</reference>
<organism evidence="2 3">
    <name type="scientific">Niallia alba</name>
    <dbReference type="NCBI Taxonomy" id="2729105"/>
    <lineage>
        <taxon>Bacteria</taxon>
        <taxon>Bacillati</taxon>
        <taxon>Bacillota</taxon>
        <taxon>Bacilli</taxon>
        <taxon>Bacillales</taxon>
        <taxon>Bacillaceae</taxon>
        <taxon>Niallia</taxon>
    </lineage>
</organism>
<protein>
    <submittedName>
        <fullName evidence="2">Methyltransferase</fullName>
    </submittedName>
</protein>
<dbReference type="EMBL" id="JABBPK010000001">
    <property type="protein sequence ID" value="NMO76142.1"/>
    <property type="molecule type" value="Genomic_DNA"/>
</dbReference>
<feature type="domain" description="Methyltransferase" evidence="1">
    <location>
        <begin position="39"/>
        <end position="99"/>
    </location>
</feature>
<dbReference type="CDD" id="cd02440">
    <property type="entry name" value="AdoMet_MTases"/>
    <property type="match status" value="1"/>
</dbReference>
<dbReference type="Pfam" id="PF13679">
    <property type="entry name" value="Methyltransf_32"/>
    <property type="match status" value="1"/>
</dbReference>
<sequence>MYKLNYDKLLHIETEEIQFGFNKSYHYHRYEPTPYEHLEKLFHEFPLHKTDYVVDFGCGKGRLNFFIHYLFQSTVTGIEMNEEFYQDALYNLEKYRENRKVREGKINFHLGKAEGYAIQPEDNYFYFFNPFSLPIFQKIISNLFYSLEEKSRIVKIILYFPSNEYLFFMDNHAFFEKEADVHVGNKTDKDHFVIYKSIY</sequence>
<gene>
    <name evidence="2" type="ORF">HHU08_03835</name>
</gene>
<evidence type="ECO:0000313" key="3">
    <source>
        <dbReference type="Proteomes" id="UP000588491"/>
    </source>
</evidence>
<dbReference type="Gene3D" id="3.40.50.150">
    <property type="entry name" value="Vaccinia Virus protein VP39"/>
    <property type="match status" value="1"/>
</dbReference>
<keyword evidence="2" id="KW-0808">Transferase</keyword>
<dbReference type="AlphaFoldDB" id="A0A7Y0PKM9"/>
<accession>A0A7Y0PKM9</accession>
<dbReference type="SUPFAM" id="SSF53335">
    <property type="entry name" value="S-adenosyl-L-methionine-dependent methyltransferases"/>
    <property type="match status" value="1"/>
</dbReference>
<dbReference type="RefSeq" id="WP_016202231.1">
    <property type="nucleotide sequence ID" value="NZ_JABBPK010000001.1"/>
</dbReference>
<dbReference type="Proteomes" id="UP000588491">
    <property type="component" value="Unassembled WGS sequence"/>
</dbReference>
<keyword evidence="3" id="KW-1185">Reference proteome</keyword>
<evidence type="ECO:0000313" key="2">
    <source>
        <dbReference type="EMBL" id="NMO76142.1"/>
    </source>
</evidence>
<dbReference type="GO" id="GO:0032259">
    <property type="term" value="P:methylation"/>
    <property type="evidence" value="ECO:0007669"/>
    <property type="project" value="UniProtKB-KW"/>
</dbReference>
<dbReference type="GO" id="GO:0008168">
    <property type="term" value="F:methyltransferase activity"/>
    <property type="evidence" value="ECO:0007669"/>
    <property type="project" value="UniProtKB-KW"/>
</dbReference>
<dbReference type="InterPro" id="IPR025714">
    <property type="entry name" value="Methyltranfer_dom"/>
</dbReference>
<dbReference type="InterPro" id="IPR029063">
    <property type="entry name" value="SAM-dependent_MTases_sf"/>
</dbReference>
<proteinExistence type="predicted"/>
<keyword evidence="2" id="KW-0489">Methyltransferase</keyword>